<feature type="transmembrane region" description="Helical" evidence="7">
    <location>
        <begin position="58"/>
        <end position="84"/>
    </location>
</feature>
<feature type="transmembrane region" description="Helical" evidence="7">
    <location>
        <begin position="379"/>
        <end position="401"/>
    </location>
</feature>
<feature type="transmembrane region" description="Helical" evidence="7">
    <location>
        <begin position="583"/>
        <end position="606"/>
    </location>
</feature>
<feature type="transmembrane region" description="Helical" evidence="7">
    <location>
        <begin position="476"/>
        <end position="496"/>
    </location>
</feature>
<evidence type="ECO:0000256" key="3">
    <source>
        <dbReference type="ARBA" id="ARBA00022553"/>
    </source>
</evidence>
<dbReference type="Gene3D" id="1.10.4160.10">
    <property type="entry name" value="Hydantoin permease"/>
    <property type="match status" value="1"/>
</dbReference>
<keyword evidence="11" id="KW-1185">Reference proteome</keyword>
<dbReference type="Pfam" id="PF00072">
    <property type="entry name" value="Response_reg"/>
    <property type="match status" value="1"/>
</dbReference>
<keyword evidence="4" id="KW-0808">Transferase</keyword>
<keyword evidence="3 6" id="KW-0597">Phosphoprotein</keyword>
<dbReference type="AlphaFoldDB" id="A0A345P320"/>
<protein>
    <recommendedName>
        <fullName evidence="2">histidine kinase</fullName>
        <ecNumber evidence="2">2.7.13.3</ecNumber>
    </recommendedName>
</protein>
<evidence type="ECO:0000313" key="11">
    <source>
        <dbReference type="Proteomes" id="UP000253940"/>
    </source>
</evidence>
<feature type="transmembrane region" description="Helical" evidence="7">
    <location>
        <begin position="324"/>
        <end position="347"/>
    </location>
</feature>
<evidence type="ECO:0000259" key="9">
    <source>
        <dbReference type="PROSITE" id="PS50110"/>
    </source>
</evidence>
<dbReference type="SUPFAM" id="SSF52172">
    <property type="entry name" value="CheY-like"/>
    <property type="match status" value="1"/>
</dbReference>
<evidence type="ECO:0000256" key="6">
    <source>
        <dbReference type="PROSITE-ProRule" id="PRU00169"/>
    </source>
</evidence>
<dbReference type="Pfam" id="PF00512">
    <property type="entry name" value="HisKA"/>
    <property type="match status" value="1"/>
</dbReference>
<dbReference type="EC" id="2.7.13.3" evidence="2"/>
<proteinExistence type="predicted"/>
<organism evidence="10 11">
    <name type="scientific">Aquirhabdus parva</name>
    <dbReference type="NCBI Taxonomy" id="2283318"/>
    <lineage>
        <taxon>Bacteria</taxon>
        <taxon>Pseudomonadati</taxon>
        <taxon>Pseudomonadota</taxon>
        <taxon>Gammaproteobacteria</taxon>
        <taxon>Moraxellales</taxon>
        <taxon>Moraxellaceae</taxon>
        <taxon>Aquirhabdus</taxon>
    </lineage>
</organism>
<dbReference type="GO" id="GO:0000155">
    <property type="term" value="F:phosphorelay sensor kinase activity"/>
    <property type="evidence" value="ECO:0007669"/>
    <property type="project" value="InterPro"/>
</dbReference>
<dbReference type="PANTHER" id="PTHR43047">
    <property type="entry name" value="TWO-COMPONENT HISTIDINE PROTEIN KINASE"/>
    <property type="match status" value="1"/>
</dbReference>
<dbReference type="InterPro" id="IPR003594">
    <property type="entry name" value="HATPase_dom"/>
</dbReference>
<comment type="catalytic activity">
    <reaction evidence="1">
        <text>ATP + protein L-histidine = ADP + protein N-phospho-L-histidine.</text>
        <dbReference type="EC" id="2.7.13.3"/>
    </reaction>
</comment>
<dbReference type="SMART" id="SM00388">
    <property type="entry name" value="HisKA"/>
    <property type="match status" value="1"/>
</dbReference>
<dbReference type="InterPro" id="IPR036097">
    <property type="entry name" value="HisK_dim/P_sf"/>
</dbReference>
<dbReference type="SMART" id="SM00448">
    <property type="entry name" value="REC"/>
    <property type="match status" value="1"/>
</dbReference>
<feature type="transmembrane region" description="Helical" evidence="7">
    <location>
        <begin position="277"/>
        <end position="304"/>
    </location>
</feature>
<dbReference type="Pfam" id="PF02518">
    <property type="entry name" value="HATPase_c"/>
    <property type="match status" value="1"/>
</dbReference>
<accession>A0A345P320</accession>
<dbReference type="PROSITE" id="PS50109">
    <property type="entry name" value="HIS_KIN"/>
    <property type="match status" value="1"/>
</dbReference>
<name>A0A345P320_9GAMM</name>
<feature type="transmembrane region" description="Helical" evidence="7">
    <location>
        <begin position="626"/>
        <end position="648"/>
    </location>
</feature>
<dbReference type="InterPro" id="IPR004358">
    <property type="entry name" value="Sig_transdc_His_kin-like_C"/>
</dbReference>
<sequence length="1183" mass="131610">MTVNDALNHQATEKKPIAPQRIIKIRRDYNIWVADETLEDYALRFTPRSMRKWSIARVANTAYGAVAFLALEAIGGTIALNYGFTNAVCAILVVSLIIFLSSLPISYYCSRYAVDMDLLTRGAGFGYLGSTLTSLIYASFTFILFAIEASIMAMALKLYFDMPLPIAYLVSALVVVPIAMRGITMISRLHVWTLPLWLILMITPFIFVLIQHPTLISEVTSFTGFNSDHTPRGNNAFNLLSFGAASTLIFALIAQVGEQADYLRFLPEKTKQNKWRWNFAMMFAGPGWIFLGVLKMLGGVLLMYLALQYHTPIEHAAEPAQMYWIAYTFIFSNPQVALAVTVLLVVISQIKINVTNAYAGSLAWSNFFSRLTHSHPGRVVWLVFNVLIAILLMEMGVFRAIEQVLGLYANLPIAWIGTLVADLVINKPLGLSPKGIEFRRAYLFDVNPVGVISMVFASILSITAFCGVFGETAKALASFIALGSAMLCTPLIAWLTKGRYYIARKRPSHLAANSSCCICEKTYESEDMAHCPAYSGPICSLCCSLDVRCHDLCKPDARLAVQFSDAMRRFLPRSVASKVNTRLGIYILVVVTLSLIMGAMLGLLYIQEIQSTGVSTSIVLQEQLRFLFIKIFALLFVLICVGSWWLTLTQESRSVAQSESNRQTSLLMEEISAHQETDTQLQAATKNADSANRAKSRYITGISHEIRTPLNSILGYAQLLMQDSTLSHENKKSLDIIKRSGSHLVSLVDGLLDLASIESGKLKLETIEINLPIFIQQIISMFQPQAADKGIRFISHISEQLPIFVRVDQKRLEQILINILGNAIKFTQQGEVVLRVYYRSVTAIFEIQDSGCGIPEHDLQRIFSPFERGGGISANSPSVSGTGLGLTISKLLTDLLGGELTVSSTLDVGSTFQLRLFLPAVRLPQHIPLEDVTDISGYRGERLRILVVDNEPNDRELLSKLLSKLGFIVQEAVSGIECLRLVAEFQPALIIMDINMPMMDGWQTSELLRRNHLSFAPILIVSANAFERGKENSAGIAESDFLAKPIDFTKLLDKIHRVLDLEWISPSSATEDAHQIIHDADSIQEEGIIPSEDHIHQRDTPSASPIDIDVEIKHILNHVLSQDDHQSLVDLAHMGYVRGLLNTLDHIEALQPEVLPLTRLLREYAIHFRFPALIRLLKTGERE</sequence>
<feature type="domain" description="Histidine kinase" evidence="8">
    <location>
        <begin position="701"/>
        <end position="920"/>
    </location>
</feature>
<dbReference type="SUPFAM" id="SSF47384">
    <property type="entry name" value="Homodimeric domain of signal transducing histidine kinase"/>
    <property type="match status" value="1"/>
</dbReference>
<evidence type="ECO:0000256" key="1">
    <source>
        <dbReference type="ARBA" id="ARBA00000085"/>
    </source>
</evidence>
<evidence type="ECO:0000259" key="8">
    <source>
        <dbReference type="PROSITE" id="PS50109"/>
    </source>
</evidence>
<evidence type="ECO:0000256" key="5">
    <source>
        <dbReference type="ARBA" id="ARBA00022777"/>
    </source>
</evidence>
<reference evidence="10 11" key="1">
    <citation type="submission" date="2018-07" db="EMBL/GenBank/DDBJ databases">
        <title>Genome sequencing of Moraxellaceae gen. HYN0046.</title>
        <authorList>
            <person name="Kim M."/>
            <person name="Yi H."/>
        </authorList>
    </citation>
    <scope>NUCLEOTIDE SEQUENCE [LARGE SCALE GENOMIC DNA]</scope>
    <source>
        <strain evidence="10 11">HYN0046</strain>
    </source>
</reference>
<keyword evidence="5" id="KW-0418">Kinase</keyword>
<evidence type="ECO:0000256" key="7">
    <source>
        <dbReference type="SAM" id="Phobius"/>
    </source>
</evidence>
<dbReference type="CDD" id="cd00082">
    <property type="entry name" value="HisKA"/>
    <property type="match status" value="1"/>
</dbReference>
<evidence type="ECO:0000313" key="10">
    <source>
        <dbReference type="EMBL" id="AXI01679.1"/>
    </source>
</evidence>
<feature type="transmembrane region" description="Helical" evidence="7">
    <location>
        <begin position="446"/>
        <end position="470"/>
    </location>
</feature>
<dbReference type="CDD" id="cd16922">
    <property type="entry name" value="HATPase_EvgS-ArcB-TorS-like"/>
    <property type="match status" value="1"/>
</dbReference>
<dbReference type="RefSeq" id="WP_114897789.1">
    <property type="nucleotide sequence ID" value="NZ_CP031222.1"/>
</dbReference>
<keyword evidence="7" id="KW-0472">Membrane</keyword>
<dbReference type="Gene3D" id="3.30.565.10">
    <property type="entry name" value="Histidine kinase-like ATPase, C-terminal domain"/>
    <property type="match status" value="1"/>
</dbReference>
<dbReference type="Gene3D" id="3.40.50.2300">
    <property type="match status" value="1"/>
</dbReference>
<dbReference type="PANTHER" id="PTHR43047:SF64">
    <property type="entry name" value="HISTIDINE KINASE CONTAINING CHEY-HOMOLOGOUS RECEIVER DOMAIN AND PAS DOMAIN-RELATED"/>
    <property type="match status" value="1"/>
</dbReference>
<dbReference type="InterPro" id="IPR003661">
    <property type="entry name" value="HisK_dim/P_dom"/>
</dbReference>
<dbReference type="EMBL" id="CP031222">
    <property type="protein sequence ID" value="AXI01679.1"/>
    <property type="molecule type" value="Genomic_DNA"/>
</dbReference>
<dbReference type="InterPro" id="IPR001789">
    <property type="entry name" value="Sig_transdc_resp-reg_receiver"/>
</dbReference>
<dbReference type="SUPFAM" id="SSF55874">
    <property type="entry name" value="ATPase domain of HSP90 chaperone/DNA topoisomerase II/histidine kinase"/>
    <property type="match status" value="1"/>
</dbReference>
<evidence type="ECO:0000256" key="2">
    <source>
        <dbReference type="ARBA" id="ARBA00012438"/>
    </source>
</evidence>
<dbReference type="Gene3D" id="1.10.287.130">
    <property type="match status" value="1"/>
</dbReference>
<feature type="transmembrane region" description="Helical" evidence="7">
    <location>
        <begin position="135"/>
        <end position="160"/>
    </location>
</feature>
<keyword evidence="7" id="KW-1133">Transmembrane helix</keyword>
<dbReference type="KEGG" id="mbah:HYN46_01485"/>
<feature type="modified residue" description="4-aspartylphosphate" evidence="6">
    <location>
        <position position="993"/>
    </location>
</feature>
<feature type="transmembrane region" description="Helical" evidence="7">
    <location>
        <begin position="166"/>
        <end position="184"/>
    </location>
</feature>
<feature type="transmembrane region" description="Helical" evidence="7">
    <location>
        <begin position="196"/>
        <end position="216"/>
    </location>
</feature>
<dbReference type="InterPro" id="IPR011006">
    <property type="entry name" value="CheY-like_superfamily"/>
</dbReference>
<dbReference type="SMART" id="SM00387">
    <property type="entry name" value="HATPase_c"/>
    <property type="match status" value="1"/>
</dbReference>
<dbReference type="CDD" id="cd17546">
    <property type="entry name" value="REC_hyHK_CKI1_RcsC-like"/>
    <property type="match status" value="1"/>
</dbReference>
<feature type="domain" description="Response regulatory" evidence="9">
    <location>
        <begin position="944"/>
        <end position="1059"/>
    </location>
</feature>
<dbReference type="InterPro" id="IPR005467">
    <property type="entry name" value="His_kinase_dom"/>
</dbReference>
<feature type="transmembrane region" description="Helical" evidence="7">
    <location>
        <begin position="90"/>
        <end position="114"/>
    </location>
</feature>
<evidence type="ECO:0000256" key="4">
    <source>
        <dbReference type="ARBA" id="ARBA00022679"/>
    </source>
</evidence>
<keyword evidence="7" id="KW-0812">Transmembrane</keyword>
<dbReference type="PROSITE" id="PS50110">
    <property type="entry name" value="RESPONSE_REGULATORY"/>
    <property type="match status" value="1"/>
</dbReference>
<dbReference type="InterPro" id="IPR036890">
    <property type="entry name" value="HATPase_C_sf"/>
</dbReference>
<gene>
    <name evidence="10" type="ORF">HYN46_01485</name>
</gene>
<feature type="transmembrane region" description="Helical" evidence="7">
    <location>
        <begin position="236"/>
        <end position="256"/>
    </location>
</feature>
<dbReference type="PRINTS" id="PR00344">
    <property type="entry name" value="BCTRLSENSOR"/>
</dbReference>
<dbReference type="OrthoDB" id="9810730at2"/>
<dbReference type="Proteomes" id="UP000253940">
    <property type="component" value="Chromosome"/>
</dbReference>